<feature type="domain" description="DUF4246" evidence="2">
    <location>
        <begin position="17"/>
        <end position="83"/>
    </location>
</feature>
<name>A0A6H0XPL7_9PEZI</name>
<dbReference type="Pfam" id="PF21666">
    <property type="entry name" value="DUF4246_N"/>
    <property type="match status" value="1"/>
</dbReference>
<dbReference type="PANTHER" id="PTHR33119">
    <property type="entry name" value="IFI3P"/>
    <property type="match status" value="1"/>
</dbReference>
<dbReference type="Proteomes" id="UP000503462">
    <property type="component" value="Chromosome 2"/>
</dbReference>
<dbReference type="Pfam" id="PF14033">
    <property type="entry name" value="DUF4246"/>
    <property type="match status" value="1"/>
</dbReference>
<accession>A0A6H0XPL7</accession>
<dbReference type="EMBL" id="CP051140">
    <property type="protein sequence ID" value="QIW96706.1"/>
    <property type="molecule type" value="Genomic_DNA"/>
</dbReference>
<protein>
    <submittedName>
        <fullName evidence="3">Uncharacterized protein</fullName>
    </submittedName>
</protein>
<reference evidence="3 4" key="1">
    <citation type="journal article" date="2016" name="Sci. Rep.">
        <title>Peltaster fructicola genome reveals evolution from an invasive phytopathogen to an ectophytic parasite.</title>
        <authorList>
            <person name="Xu C."/>
            <person name="Chen H."/>
            <person name="Gleason M.L."/>
            <person name="Xu J.R."/>
            <person name="Liu H."/>
            <person name="Zhang R."/>
            <person name="Sun G."/>
        </authorList>
    </citation>
    <scope>NUCLEOTIDE SEQUENCE [LARGE SCALE GENOMIC DNA]</scope>
    <source>
        <strain evidence="3 4">LNHT1506</strain>
    </source>
</reference>
<organism evidence="3 4">
    <name type="scientific">Peltaster fructicola</name>
    <dbReference type="NCBI Taxonomy" id="286661"/>
    <lineage>
        <taxon>Eukaryota</taxon>
        <taxon>Fungi</taxon>
        <taxon>Dikarya</taxon>
        <taxon>Ascomycota</taxon>
        <taxon>Pezizomycotina</taxon>
        <taxon>Dothideomycetes</taxon>
        <taxon>Dothideomycetes incertae sedis</taxon>
        <taxon>Peltaster</taxon>
    </lineage>
</organism>
<feature type="domain" description="DUF4246" evidence="1">
    <location>
        <begin position="94"/>
        <end position="677"/>
    </location>
</feature>
<dbReference type="InterPro" id="IPR049207">
    <property type="entry name" value="DUF4246_N"/>
</dbReference>
<dbReference type="InterPro" id="IPR049192">
    <property type="entry name" value="DUF4246_C"/>
</dbReference>
<dbReference type="InterPro" id="IPR025340">
    <property type="entry name" value="DUF4246"/>
</dbReference>
<evidence type="ECO:0000313" key="4">
    <source>
        <dbReference type="Proteomes" id="UP000503462"/>
    </source>
</evidence>
<evidence type="ECO:0000259" key="1">
    <source>
        <dbReference type="Pfam" id="PF14033"/>
    </source>
</evidence>
<dbReference type="AlphaFoldDB" id="A0A6H0XPL7"/>
<keyword evidence="4" id="KW-1185">Reference proteome</keyword>
<evidence type="ECO:0000259" key="2">
    <source>
        <dbReference type="Pfam" id="PF21666"/>
    </source>
</evidence>
<dbReference type="PANTHER" id="PTHR33119:SF1">
    <property type="entry name" value="FE2OG DIOXYGENASE DOMAIN-CONTAINING PROTEIN"/>
    <property type="match status" value="1"/>
</dbReference>
<sequence length="731" mass="84734">MADELFDNSGKDVLRVPGLPGVPLEYELPFGERFAHSAHEWCQLPGITARELAMTEAINRITDEHEWHRHTDDQQHVSSWETEAREQHELINDEAWEWCLSELRDKANDYKDKHFVRILDTGSCVCKSDELLRNTFAASLKTELDPLFARHRSSGSRSDLVDPYMFPLKFGRTRLLSRGCVKLAHSDVGIEDMLMSELQTTLTRSPINARLDSDYVDALCQQHTYSRHQLQHQDLRQPKRYFWSSTYQCLPCDVHFTGSDTNVRIMSYVNNLHPRHQSVYSHLETLLAAAIKMWNDCLISGPEGRQDCSRTGNQRKRGGFPLRIIADQSIPDDVYRETLEYCEIHKRQAKYRREAQAIDAILHHHPKKYRYNHHRSARSPVRSPLQIWPKLTHVKPALEISEEILKTAEDVLDITFIHKEPDDSLDGVWDDLEDEIEQRSQWRQPEAGHAFSHNQWKAGRKQIKTKARALHNSYQPLQYQRIAPVRQPEPVELEQAFRDDGLQVIIRIGEIRLTPGERFEQDWQLEGHLNEHVVASAIYAYDVSNVDFSISLRQETPTPFNSYECRSAARESDGRSLLHRQRFDSQSLATLMPSEACTSSRDTGGDTNSMQTIGSISMSQNRLVAFPNTVERYMEAKTTDMSCPGYIRSITLHLVDPHYRICSTRNVPPQQSGWWKAAVSRVLLNKLPAELVNHILLYYTYPMPEPKAEKIREQIIREQQWFTLARHAEMR</sequence>
<proteinExistence type="predicted"/>
<gene>
    <name evidence="3" type="ORF">AMS68_002224</name>
</gene>
<evidence type="ECO:0000313" key="3">
    <source>
        <dbReference type="EMBL" id="QIW96706.1"/>
    </source>
</evidence>
<dbReference type="OrthoDB" id="415532at2759"/>